<feature type="domain" description="DUF3048" evidence="4">
    <location>
        <begin position="266"/>
        <end position="373"/>
    </location>
</feature>
<dbReference type="AlphaFoldDB" id="A0A9D2MSL9"/>
<evidence type="ECO:0000259" key="4">
    <source>
        <dbReference type="Pfam" id="PF17479"/>
    </source>
</evidence>
<name>A0A9D2MSL9_9FIRM</name>
<dbReference type="PROSITE" id="PS51257">
    <property type="entry name" value="PROKAR_LIPOPROTEIN"/>
    <property type="match status" value="1"/>
</dbReference>
<proteinExistence type="predicted"/>
<comment type="caution">
    <text evidence="5">The sequence shown here is derived from an EMBL/GenBank/DDBJ whole genome shotgun (WGS) entry which is preliminary data.</text>
</comment>
<dbReference type="Proteomes" id="UP000886883">
    <property type="component" value="Unassembled WGS sequence"/>
</dbReference>
<gene>
    <name evidence="5" type="ORF">H9763_08095</name>
</gene>
<evidence type="ECO:0000256" key="1">
    <source>
        <dbReference type="SAM" id="MobiDB-lite"/>
    </source>
</evidence>
<sequence length="386" mass="43414">MKKLAVLLLTGLACATLLFGCGNNDENVETVAINEVESAPATTVETEAETETAAEEDVPPEEGMVRSPLTNEWISGDIADQRPIAVMIPNENAALPHYNLSNADILYECNVEGNMTRLMAVFKDWENLDRIGNIRSCRDYYVYWAKEWDAIYCHIGGPFYILDIINDPTTDNITEAVLASDNSQKKGLYANAFTRVTDRKAPHNAYISGEGVLKAIDALDYSRTYTENYEGDHFKFASESNPNTLEQYEDTIPASKIDLAGAYKITKTYFEYNEEDGLYYRFQGMQSGDKAHMDAATGEQLAFKNILIQYAHYETRDDKGYLAFQCHDDTKDGYYFTNGKGIHVTWKKDSDYGATKFYDDNGNEIELNTGKTNICILEDGKTFDAE</sequence>
<dbReference type="Gene3D" id="3.50.90.10">
    <property type="entry name" value="YerB-like"/>
    <property type="match status" value="1"/>
</dbReference>
<dbReference type="Pfam" id="PF17479">
    <property type="entry name" value="DUF3048_C"/>
    <property type="match status" value="1"/>
</dbReference>
<dbReference type="EMBL" id="DWXE01000028">
    <property type="protein sequence ID" value="HJB91413.1"/>
    <property type="molecule type" value="Genomic_DNA"/>
</dbReference>
<dbReference type="Pfam" id="PF11258">
    <property type="entry name" value="DUF3048"/>
    <property type="match status" value="1"/>
</dbReference>
<evidence type="ECO:0000256" key="2">
    <source>
        <dbReference type="SAM" id="SignalP"/>
    </source>
</evidence>
<dbReference type="SUPFAM" id="SSF159774">
    <property type="entry name" value="YerB-like"/>
    <property type="match status" value="1"/>
</dbReference>
<feature type="compositionally biased region" description="Acidic residues" evidence="1">
    <location>
        <begin position="46"/>
        <end position="60"/>
    </location>
</feature>
<evidence type="ECO:0000313" key="6">
    <source>
        <dbReference type="Proteomes" id="UP000886883"/>
    </source>
</evidence>
<protein>
    <submittedName>
        <fullName evidence="5">DUF3048 domain-containing protein</fullName>
    </submittedName>
</protein>
<keyword evidence="2" id="KW-0732">Signal</keyword>
<dbReference type="InterPro" id="IPR035328">
    <property type="entry name" value="DUF3048_C"/>
</dbReference>
<accession>A0A9D2MSL9</accession>
<dbReference type="InterPro" id="IPR023158">
    <property type="entry name" value="YerB-like_sf"/>
</dbReference>
<reference evidence="5" key="1">
    <citation type="journal article" date="2021" name="PeerJ">
        <title>Extensive microbial diversity within the chicken gut microbiome revealed by metagenomics and culture.</title>
        <authorList>
            <person name="Gilroy R."/>
            <person name="Ravi A."/>
            <person name="Getino M."/>
            <person name="Pursley I."/>
            <person name="Horton D.L."/>
            <person name="Alikhan N.F."/>
            <person name="Baker D."/>
            <person name="Gharbi K."/>
            <person name="Hall N."/>
            <person name="Watson M."/>
            <person name="Adriaenssens E.M."/>
            <person name="Foster-Nyarko E."/>
            <person name="Jarju S."/>
            <person name="Secka A."/>
            <person name="Antonio M."/>
            <person name="Oren A."/>
            <person name="Chaudhuri R.R."/>
            <person name="La Ragione R."/>
            <person name="Hildebrand F."/>
            <person name="Pallen M.J."/>
        </authorList>
    </citation>
    <scope>NUCLEOTIDE SEQUENCE</scope>
    <source>
        <strain evidence="5">USAMLcec3-2134</strain>
    </source>
</reference>
<feature type="signal peptide" evidence="2">
    <location>
        <begin position="1"/>
        <end position="20"/>
    </location>
</feature>
<reference evidence="5" key="2">
    <citation type="submission" date="2021-04" db="EMBL/GenBank/DDBJ databases">
        <authorList>
            <person name="Gilroy R."/>
        </authorList>
    </citation>
    <scope>NUCLEOTIDE SEQUENCE</scope>
    <source>
        <strain evidence="5">USAMLcec3-2134</strain>
    </source>
</reference>
<feature type="region of interest" description="Disordered" evidence="1">
    <location>
        <begin position="40"/>
        <end position="66"/>
    </location>
</feature>
<evidence type="ECO:0000313" key="5">
    <source>
        <dbReference type="EMBL" id="HJB91413.1"/>
    </source>
</evidence>
<dbReference type="InterPro" id="IPR021416">
    <property type="entry name" value="DUF3048_N"/>
</dbReference>
<feature type="domain" description="DUF3048" evidence="3">
    <location>
        <begin position="69"/>
        <end position="221"/>
    </location>
</feature>
<evidence type="ECO:0000259" key="3">
    <source>
        <dbReference type="Pfam" id="PF11258"/>
    </source>
</evidence>
<organism evidence="5 6">
    <name type="scientific">Candidatus Eisenbergiella merdigallinarum</name>
    <dbReference type="NCBI Taxonomy" id="2838552"/>
    <lineage>
        <taxon>Bacteria</taxon>
        <taxon>Bacillati</taxon>
        <taxon>Bacillota</taxon>
        <taxon>Clostridia</taxon>
        <taxon>Lachnospirales</taxon>
        <taxon>Lachnospiraceae</taxon>
        <taxon>Eisenbergiella</taxon>
    </lineage>
</organism>
<feature type="chain" id="PRO_5039482372" evidence="2">
    <location>
        <begin position="21"/>
        <end position="386"/>
    </location>
</feature>